<reference evidence="4" key="1">
    <citation type="submission" date="2022-08" db="EMBL/GenBank/DDBJ databases">
        <title>Alicyclobacillus dauci DSM2870, complete genome.</title>
        <authorList>
            <person name="Wang Q."/>
            <person name="Cai R."/>
            <person name="Wang Z."/>
        </authorList>
    </citation>
    <scope>NUCLEOTIDE SEQUENCE</scope>
    <source>
        <strain evidence="4">DSM 28700</strain>
    </source>
</reference>
<evidence type="ECO:0000256" key="3">
    <source>
        <dbReference type="ARBA" id="ARBA00022691"/>
    </source>
</evidence>
<protein>
    <submittedName>
        <fullName evidence="4">O-methyltransferase</fullName>
    </submittedName>
</protein>
<dbReference type="InterPro" id="IPR050362">
    <property type="entry name" value="Cation-dep_OMT"/>
</dbReference>
<dbReference type="PROSITE" id="PS51682">
    <property type="entry name" value="SAM_OMT_I"/>
    <property type="match status" value="1"/>
</dbReference>
<keyword evidence="3" id="KW-0949">S-adenosyl-L-methionine</keyword>
<evidence type="ECO:0000313" key="4">
    <source>
        <dbReference type="EMBL" id="WAH36502.1"/>
    </source>
</evidence>
<dbReference type="InterPro" id="IPR029063">
    <property type="entry name" value="SAM-dependent_MTases_sf"/>
</dbReference>
<keyword evidence="1" id="KW-0489">Methyltransferase</keyword>
<organism evidence="4 5">
    <name type="scientific">Alicyclobacillus dauci</name>
    <dbReference type="NCBI Taxonomy" id="1475485"/>
    <lineage>
        <taxon>Bacteria</taxon>
        <taxon>Bacillati</taxon>
        <taxon>Bacillota</taxon>
        <taxon>Bacilli</taxon>
        <taxon>Bacillales</taxon>
        <taxon>Alicyclobacillaceae</taxon>
        <taxon>Alicyclobacillus</taxon>
    </lineage>
</organism>
<gene>
    <name evidence="4" type="ORF">NZD86_20200</name>
</gene>
<dbReference type="PANTHER" id="PTHR10509">
    <property type="entry name" value="O-METHYLTRANSFERASE-RELATED"/>
    <property type="match status" value="1"/>
</dbReference>
<name>A0ABY6Z1E2_9BACL</name>
<dbReference type="Gene3D" id="3.40.50.150">
    <property type="entry name" value="Vaccinia Virus protein VP39"/>
    <property type="match status" value="1"/>
</dbReference>
<evidence type="ECO:0000313" key="5">
    <source>
        <dbReference type="Proteomes" id="UP001164803"/>
    </source>
</evidence>
<dbReference type="Proteomes" id="UP001164803">
    <property type="component" value="Chromosome"/>
</dbReference>
<evidence type="ECO:0000256" key="2">
    <source>
        <dbReference type="ARBA" id="ARBA00022679"/>
    </source>
</evidence>
<keyword evidence="2" id="KW-0808">Transferase</keyword>
<sequence>MNRNEYINSLFPSDNVLHHVAESISQVGLPPMSVKPDLGRLLTILTSASQTEKALEIGTFGGYSAICIARGLPSHGSLISLEVRQEHAQLARENLRQAGMDEKVEIVVGSALESLKMLIENGERFGLIFIDADKPNYPAYLDCACRLAKPGTLIIADNVLLQDRVLDADNHSPSPEAVRKFNQSLVSAQNLISTILPVHDGFAIACVRE</sequence>
<dbReference type="SUPFAM" id="SSF53335">
    <property type="entry name" value="S-adenosyl-L-methionine-dependent methyltransferases"/>
    <property type="match status" value="1"/>
</dbReference>
<proteinExistence type="predicted"/>
<accession>A0ABY6Z1E2</accession>
<keyword evidence="5" id="KW-1185">Reference proteome</keyword>
<dbReference type="PANTHER" id="PTHR10509:SF14">
    <property type="entry name" value="CAFFEOYL-COA O-METHYLTRANSFERASE 3-RELATED"/>
    <property type="match status" value="1"/>
</dbReference>
<dbReference type="RefSeq" id="WP_268043848.1">
    <property type="nucleotide sequence ID" value="NZ_CP104064.1"/>
</dbReference>
<evidence type="ECO:0000256" key="1">
    <source>
        <dbReference type="ARBA" id="ARBA00022603"/>
    </source>
</evidence>
<dbReference type="Pfam" id="PF01596">
    <property type="entry name" value="Methyltransf_3"/>
    <property type="match status" value="1"/>
</dbReference>
<dbReference type="EMBL" id="CP104064">
    <property type="protein sequence ID" value="WAH36502.1"/>
    <property type="molecule type" value="Genomic_DNA"/>
</dbReference>
<dbReference type="InterPro" id="IPR002935">
    <property type="entry name" value="SAM_O-MeTrfase"/>
</dbReference>